<dbReference type="Pfam" id="PF17766">
    <property type="entry name" value="fn3_6"/>
    <property type="match status" value="1"/>
</dbReference>
<gene>
    <name evidence="6" type="ORF">T459_02584</name>
</gene>
<dbReference type="GO" id="GO:0004252">
    <property type="term" value="F:serine-type endopeptidase activity"/>
    <property type="evidence" value="ECO:0007669"/>
    <property type="project" value="InterPro"/>
</dbReference>
<evidence type="ECO:0000256" key="1">
    <source>
        <dbReference type="ARBA" id="ARBA00011073"/>
    </source>
</evidence>
<comment type="caution">
    <text evidence="3">Lacks conserved residue(s) required for the propagation of feature annotation.</text>
</comment>
<accession>A0A2G3AKF3</accession>
<dbReference type="Gene3D" id="3.40.50.200">
    <property type="entry name" value="Peptidase S8/S53 domain"/>
    <property type="match status" value="1"/>
</dbReference>
<protein>
    <submittedName>
        <fullName evidence="6">Uncharacterized protein</fullName>
    </submittedName>
</protein>
<dbReference type="Gramene" id="PHT94702">
    <property type="protein sequence ID" value="PHT94702"/>
    <property type="gene ID" value="T459_02584"/>
</dbReference>
<dbReference type="AlphaFoldDB" id="A0A2G3AKF3"/>
<dbReference type="InterPro" id="IPR036852">
    <property type="entry name" value="Peptidase_S8/S53_dom_sf"/>
</dbReference>
<dbReference type="EMBL" id="AYRZ02000001">
    <property type="protein sequence ID" value="PHT94702.1"/>
    <property type="molecule type" value="Genomic_DNA"/>
</dbReference>
<feature type="domain" description="Peptidase S8/S53" evidence="4">
    <location>
        <begin position="1"/>
        <end position="40"/>
    </location>
</feature>
<evidence type="ECO:0000313" key="7">
    <source>
        <dbReference type="Proteomes" id="UP000222542"/>
    </source>
</evidence>
<reference evidence="6 7" key="1">
    <citation type="journal article" date="2014" name="Nat. Genet.">
        <title>Genome sequence of the hot pepper provides insights into the evolution of pungency in Capsicum species.</title>
        <authorList>
            <person name="Kim S."/>
            <person name="Park M."/>
            <person name="Yeom S.I."/>
            <person name="Kim Y.M."/>
            <person name="Lee J.M."/>
            <person name="Lee H.A."/>
            <person name="Seo E."/>
            <person name="Choi J."/>
            <person name="Cheong K."/>
            <person name="Kim K.T."/>
            <person name="Jung K."/>
            <person name="Lee G.W."/>
            <person name="Oh S.K."/>
            <person name="Bae C."/>
            <person name="Kim S.B."/>
            <person name="Lee H.Y."/>
            <person name="Kim S.Y."/>
            <person name="Kim M.S."/>
            <person name="Kang B.C."/>
            <person name="Jo Y.D."/>
            <person name="Yang H.B."/>
            <person name="Jeong H.J."/>
            <person name="Kang W.H."/>
            <person name="Kwon J.K."/>
            <person name="Shin C."/>
            <person name="Lim J.Y."/>
            <person name="Park J.H."/>
            <person name="Huh J.H."/>
            <person name="Kim J.S."/>
            <person name="Kim B.D."/>
            <person name="Cohen O."/>
            <person name="Paran I."/>
            <person name="Suh M.C."/>
            <person name="Lee S.B."/>
            <person name="Kim Y.K."/>
            <person name="Shin Y."/>
            <person name="Noh S.J."/>
            <person name="Park J."/>
            <person name="Seo Y.S."/>
            <person name="Kwon S.Y."/>
            <person name="Kim H.A."/>
            <person name="Park J.M."/>
            <person name="Kim H.J."/>
            <person name="Choi S.B."/>
            <person name="Bosland P.W."/>
            <person name="Reeves G."/>
            <person name="Jo S.H."/>
            <person name="Lee B.W."/>
            <person name="Cho H.T."/>
            <person name="Choi H.S."/>
            <person name="Lee M.S."/>
            <person name="Yu Y."/>
            <person name="Do Choi Y."/>
            <person name="Park B.S."/>
            <person name="van Deynze A."/>
            <person name="Ashrafi H."/>
            <person name="Hill T."/>
            <person name="Kim W.T."/>
            <person name="Pai H.S."/>
            <person name="Ahn H.K."/>
            <person name="Yeam I."/>
            <person name="Giovannoni J.J."/>
            <person name="Rose J.K."/>
            <person name="Sorensen I."/>
            <person name="Lee S.J."/>
            <person name="Kim R.W."/>
            <person name="Choi I.Y."/>
            <person name="Choi B.S."/>
            <person name="Lim J.S."/>
            <person name="Lee Y.H."/>
            <person name="Choi D."/>
        </authorList>
    </citation>
    <scope>NUCLEOTIDE SEQUENCE [LARGE SCALE GENOMIC DNA]</scope>
    <source>
        <strain evidence="7">cv. CM334</strain>
    </source>
</reference>
<keyword evidence="7" id="KW-1185">Reference proteome</keyword>
<dbReference type="PANTHER" id="PTHR10795">
    <property type="entry name" value="PROPROTEIN CONVERTASE SUBTILISIN/KEXIN"/>
    <property type="match status" value="1"/>
</dbReference>
<evidence type="ECO:0000259" key="4">
    <source>
        <dbReference type="Pfam" id="PF00082"/>
    </source>
</evidence>
<organism evidence="6 7">
    <name type="scientific">Capsicum annuum</name>
    <name type="common">Capsicum pepper</name>
    <dbReference type="NCBI Taxonomy" id="4072"/>
    <lineage>
        <taxon>Eukaryota</taxon>
        <taxon>Viridiplantae</taxon>
        <taxon>Streptophyta</taxon>
        <taxon>Embryophyta</taxon>
        <taxon>Tracheophyta</taxon>
        <taxon>Spermatophyta</taxon>
        <taxon>Magnoliopsida</taxon>
        <taxon>eudicotyledons</taxon>
        <taxon>Gunneridae</taxon>
        <taxon>Pentapetalae</taxon>
        <taxon>asterids</taxon>
        <taxon>lamiids</taxon>
        <taxon>Solanales</taxon>
        <taxon>Solanaceae</taxon>
        <taxon>Solanoideae</taxon>
        <taxon>Capsiceae</taxon>
        <taxon>Capsicum</taxon>
    </lineage>
</organism>
<sequence>MACLHASGIAAMLKSVHPEWSPSAIKSAMMTTANPLDNTRDQIIASDTNEPATPLDMGAGFIDPNRALDPGLIYDATTQDYINLICSMNFTEDQFKTFARSSANYHNYSTPSADLNYPSFIALWESDIEQKNFPWFVKKFTRTVTNAGSGTAKYTAKVETPKNARISVSPQVLAFGKKYEKKSYSMTIRYRGDEKFSTNYGSITRVEDNGKQTVRSPISVHPVIEDWPLSGY</sequence>
<proteinExistence type="inferred from homology"/>
<dbReference type="Proteomes" id="UP000222542">
    <property type="component" value="Unassembled WGS sequence"/>
</dbReference>
<evidence type="ECO:0000256" key="3">
    <source>
        <dbReference type="PROSITE-ProRule" id="PRU01240"/>
    </source>
</evidence>
<dbReference type="InterPro" id="IPR045051">
    <property type="entry name" value="SBT"/>
</dbReference>
<dbReference type="InterPro" id="IPR041469">
    <property type="entry name" value="Subtilisin-like_FN3"/>
</dbReference>
<dbReference type="Pfam" id="PF00082">
    <property type="entry name" value="Peptidase_S8"/>
    <property type="match status" value="1"/>
</dbReference>
<name>A0A2G3AKF3_CAPAN</name>
<evidence type="ECO:0000259" key="5">
    <source>
        <dbReference type="Pfam" id="PF17766"/>
    </source>
</evidence>
<dbReference type="SUPFAM" id="SSF52743">
    <property type="entry name" value="Subtilisin-like"/>
    <property type="match status" value="1"/>
</dbReference>
<dbReference type="Gene3D" id="2.60.40.2310">
    <property type="match status" value="1"/>
</dbReference>
<evidence type="ECO:0000313" key="6">
    <source>
        <dbReference type="EMBL" id="PHT94702.1"/>
    </source>
</evidence>
<dbReference type="GO" id="GO:0006508">
    <property type="term" value="P:proteolysis"/>
    <property type="evidence" value="ECO:0007669"/>
    <property type="project" value="InterPro"/>
</dbReference>
<evidence type="ECO:0000256" key="2">
    <source>
        <dbReference type="ARBA" id="ARBA00022729"/>
    </source>
</evidence>
<comment type="similarity">
    <text evidence="1 3">Belongs to the peptidase S8 family.</text>
</comment>
<dbReference type="STRING" id="4072.A0A2G3AKF3"/>
<dbReference type="PROSITE" id="PS51892">
    <property type="entry name" value="SUBTILASE"/>
    <property type="match status" value="1"/>
</dbReference>
<reference evidence="6 7" key="2">
    <citation type="journal article" date="2017" name="Genome Biol.">
        <title>New reference genome sequences of hot pepper reveal the massive evolution of plant disease-resistance genes by retroduplication.</title>
        <authorList>
            <person name="Kim S."/>
            <person name="Park J."/>
            <person name="Yeom S.I."/>
            <person name="Kim Y.M."/>
            <person name="Seo E."/>
            <person name="Kim K.T."/>
            <person name="Kim M.S."/>
            <person name="Lee J.M."/>
            <person name="Cheong K."/>
            <person name="Shin H.S."/>
            <person name="Kim S.B."/>
            <person name="Han K."/>
            <person name="Lee J."/>
            <person name="Park M."/>
            <person name="Lee H.A."/>
            <person name="Lee H.Y."/>
            <person name="Lee Y."/>
            <person name="Oh S."/>
            <person name="Lee J.H."/>
            <person name="Choi E."/>
            <person name="Choi E."/>
            <person name="Lee S.E."/>
            <person name="Jeon J."/>
            <person name="Kim H."/>
            <person name="Choi G."/>
            <person name="Song H."/>
            <person name="Lee J."/>
            <person name="Lee S.C."/>
            <person name="Kwon J.K."/>
            <person name="Lee H.Y."/>
            <person name="Koo N."/>
            <person name="Hong Y."/>
            <person name="Kim R.W."/>
            <person name="Kang W.H."/>
            <person name="Huh J.H."/>
            <person name="Kang B.C."/>
            <person name="Yang T.J."/>
            <person name="Lee Y.H."/>
            <person name="Bennetzen J.L."/>
            <person name="Choi D."/>
        </authorList>
    </citation>
    <scope>NUCLEOTIDE SEQUENCE [LARGE SCALE GENOMIC DNA]</scope>
    <source>
        <strain evidence="7">cv. CM334</strain>
    </source>
</reference>
<dbReference type="InterPro" id="IPR000209">
    <property type="entry name" value="Peptidase_S8/S53_dom"/>
</dbReference>
<keyword evidence="2" id="KW-0732">Signal</keyword>
<comment type="caution">
    <text evidence="6">The sequence shown here is derived from an EMBL/GenBank/DDBJ whole genome shotgun (WGS) entry which is preliminary data.</text>
</comment>
<dbReference type="OMA" id="WESDIEQ"/>
<feature type="domain" description="Subtilisin-like protease fibronectin type-III" evidence="5">
    <location>
        <begin position="114"/>
        <end position="220"/>
    </location>
</feature>